<protein>
    <recommendedName>
        <fullName evidence="2">Tetratricopeptide repeat protein</fullName>
    </recommendedName>
</protein>
<organism evidence="1">
    <name type="scientific">marine sediment metagenome</name>
    <dbReference type="NCBI Taxonomy" id="412755"/>
    <lineage>
        <taxon>unclassified sequences</taxon>
        <taxon>metagenomes</taxon>
        <taxon>ecological metagenomes</taxon>
    </lineage>
</organism>
<proteinExistence type="predicted"/>
<reference evidence="1" key="1">
    <citation type="journal article" date="2015" name="Nature">
        <title>Complex archaea that bridge the gap between prokaryotes and eukaryotes.</title>
        <authorList>
            <person name="Spang A."/>
            <person name="Saw J.H."/>
            <person name="Jorgensen S.L."/>
            <person name="Zaremba-Niedzwiedzka K."/>
            <person name="Martijn J."/>
            <person name="Lind A.E."/>
            <person name="van Eijk R."/>
            <person name="Schleper C."/>
            <person name="Guy L."/>
            <person name="Ettema T.J."/>
        </authorList>
    </citation>
    <scope>NUCLEOTIDE SEQUENCE</scope>
</reference>
<gene>
    <name evidence="1" type="ORF">LCGC14_1319370</name>
</gene>
<evidence type="ECO:0000313" key="1">
    <source>
        <dbReference type="EMBL" id="KKK42615.1"/>
    </source>
</evidence>
<sequence>MGKDIEKQLMKAEKLYKAMQYKRAAKLYNSLGSKFLDLNNFELAKDCFFNAAIGLINEEKYLRALDSLRNAGNASLVKNNYLEAQKFFTDALEYVHSVRNITERNFYYVFFSCLSYLCSFVKGKGEEGINLIKKIKSYVDDEYFKENPLIRLIKDITIAIKDKNNKYLEKIEKEFDQIKFFEGELNLAKRVLVIVKTHVSLITKLSIDKDVYTTNDLITLMIEIDSKPLLDNLMHPFYNYYLKELKISKIRLILSDNLTSHKRPELPVIIKPGQNHQLEFLIKPHFQMEKTFIGPIT</sequence>
<feature type="non-terminal residue" evidence="1">
    <location>
        <position position="297"/>
    </location>
</feature>
<dbReference type="Gene3D" id="1.25.40.10">
    <property type="entry name" value="Tetratricopeptide repeat domain"/>
    <property type="match status" value="1"/>
</dbReference>
<dbReference type="AlphaFoldDB" id="A0A0F8W353"/>
<evidence type="ECO:0008006" key="2">
    <source>
        <dbReference type="Google" id="ProtNLM"/>
    </source>
</evidence>
<comment type="caution">
    <text evidence="1">The sequence shown here is derived from an EMBL/GenBank/DDBJ whole genome shotgun (WGS) entry which is preliminary data.</text>
</comment>
<dbReference type="InterPro" id="IPR011990">
    <property type="entry name" value="TPR-like_helical_dom_sf"/>
</dbReference>
<name>A0A0F8W353_9ZZZZ</name>
<dbReference type="SUPFAM" id="SSF48452">
    <property type="entry name" value="TPR-like"/>
    <property type="match status" value="1"/>
</dbReference>
<accession>A0A0F8W353</accession>
<dbReference type="EMBL" id="LAZR01070317">
    <property type="protein sequence ID" value="KKK42615.1"/>
    <property type="molecule type" value="Genomic_DNA"/>
</dbReference>